<dbReference type="InterPro" id="IPR011249">
    <property type="entry name" value="Metalloenz_LuxS/M16"/>
</dbReference>
<protein>
    <recommendedName>
        <fullName evidence="1">Peptidase M16 C-terminal domain-containing protein</fullName>
    </recommendedName>
</protein>
<gene>
    <name evidence="2" type="ORF">METZ01_LOCUS483008</name>
</gene>
<feature type="domain" description="Peptidase M16 C-terminal" evidence="1">
    <location>
        <begin position="18"/>
        <end position="207"/>
    </location>
</feature>
<feature type="non-terminal residue" evidence="2">
    <location>
        <position position="1"/>
    </location>
</feature>
<evidence type="ECO:0000313" key="2">
    <source>
        <dbReference type="EMBL" id="SVE30154.1"/>
    </source>
</evidence>
<accession>A0A383CDD3</accession>
<dbReference type="GO" id="GO:0046872">
    <property type="term" value="F:metal ion binding"/>
    <property type="evidence" value="ECO:0007669"/>
    <property type="project" value="InterPro"/>
</dbReference>
<sequence>HYGHTVLGTVNGIQKIIIDDIKLFASQNYSLENLQLGFAGDFSQELINQVTTQLNKLPVGKKTQRAKINGRKIEGLEVEIIQKDTRATSISLGHPIDVTRSHPDFFALWLARAWLGEHRSSTGRLFQQIRELRGLNYGDYAYIEAFPQGMYQFFPNPNLGRRNQIFEIWIRPVLHQNAHFTLKLALHELRGFIDEGLSEEAFERTRDYLEKSVLIMTKTQDQMLGYALDSEWYDVGDFITE</sequence>
<name>A0A383CDD3_9ZZZZ</name>
<dbReference type="InterPro" id="IPR007863">
    <property type="entry name" value="Peptidase_M16_C"/>
</dbReference>
<dbReference type="Pfam" id="PF05193">
    <property type="entry name" value="Peptidase_M16_C"/>
    <property type="match status" value="1"/>
</dbReference>
<proteinExistence type="predicted"/>
<dbReference type="SUPFAM" id="SSF63411">
    <property type="entry name" value="LuxS/MPP-like metallohydrolase"/>
    <property type="match status" value="2"/>
</dbReference>
<dbReference type="AlphaFoldDB" id="A0A383CDD3"/>
<organism evidence="2">
    <name type="scientific">marine metagenome</name>
    <dbReference type="NCBI Taxonomy" id="408172"/>
    <lineage>
        <taxon>unclassified sequences</taxon>
        <taxon>metagenomes</taxon>
        <taxon>ecological metagenomes</taxon>
    </lineage>
</organism>
<dbReference type="Gene3D" id="3.30.830.10">
    <property type="entry name" value="Metalloenzyme, LuxS/M16 peptidase-like"/>
    <property type="match status" value="2"/>
</dbReference>
<feature type="non-terminal residue" evidence="2">
    <location>
        <position position="241"/>
    </location>
</feature>
<dbReference type="EMBL" id="UINC01207869">
    <property type="protein sequence ID" value="SVE30154.1"/>
    <property type="molecule type" value="Genomic_DNA"/>
</dbReference>
<evidence type="ECO:0000259" key="1">
    <source>
        <dbReference type="Pfam" id="PF05193"/>
    </source>
</evidence>
<reference evidence="2" key="1">
    <citation type="submission" date="2018-05" db="EMBL/GenBank/DDBJ databases">
        <authorList>
            <person name="Lanie J.A."/>
            <person name="Ng W.-L."/>
            <person name="Kazmierczak K.M."/>
            <person name="Andrzejewski T.M."/>
            <person name="Davidsen T.M."/>
            <person name="Wayne K.J."/>
            <person name="Tettelin H."/>
            <person name="Glass J.I."/>
            <person name="Rusch D."/>
            <person name="Podicherti R."/>
            <person name="Tsui H.-C.T."/>
            <person name="Winkler M.E."/>
        </authorList>
    </citation>
    <scope>NUCLEOTIDE SEQUENCE</scope>
</reference>